<organism evidence="1 2">
    <name type="scientific">Seiridium unicorne</name>
    <dbReference type="NCBI Taxonomy" id="138068"/>
    <lineage>
        <taxon>Eukaryota</taxon>
        <taxon>Fungi</taxon>
        <taxon>Dikarya</taxon>
        <taxon>Ascomycota</taxon>
        <taxon>Pezizomycotina</taxon>
        <taxon>Sordariomycetes</taxon>
        <taxon>Xylariomycetidae</taxon>
        <taxon>Amphisphaeriales</taxon>
        <taxon>Sporocadaceae</taxon>
        <taxon>Seiridium</taxon>
    </lineage>
</organism>
<name>A0ABR2VD52_9PEZI</name>
<evidence type="ECO:0000313" key="1">
    <source>
        <dbReference type="EMBL" id="KAK9424853.1"/>
    </source>
</evidence>
<dbReference type="Proteomes" id="UP001408356">
    <property type="component" value="Unassembled WGS sequence"/>
</dbReference>
<dbReference type="EMBL" id="JARVKF010000029">
    <property type="protein sequence ID" value="KAK9424853.1"/>
    <property type="molecule type" value="Genomic_DNA"/>
</dbReference>
<reference evidence="1 2" key="1">
    <citation type="journal article" date="2024" name="J. Plant Pathol.">
        <title>Sequence and assembly of the genome of Seiridium unicorne, isolate CBS 538.82, causal agent of cypress canker disease.</title>
        <authorList>
            <person name="Scali E."/>
            <person name="Rocca G.D."/>
            <person name="Danti R."/>
            <person name="Garbelotto M."/>
            <person name="Barberini S."/>
            <person name="Baroncelli R."/>
            <person name="Emiliani G."/>
        </authorList>
    </citation>
    <scope>NUCLEOTIDE SEQUENCE [LARGE SCALE GENOMIC DNA]</scope>
    <source>
        <strain evidence="1 2">BM-138-508</strain>
    </source>
</reference>
<protein>
    <submittedName>
        <fullName evidence="1">Uncharacterized protein</fullName>
    </submittedName>
</protein>
<gene>
    <name evidence="1" type="ORF">SUNI508_13375</name>
</gene>
<comment type="caution">
    <text evidence="1">The sequence shown here is derived from an EMBL/GenBank/DDBJ whole genome shotgun (WGS) entry which is preliminary data.</text>
</comment>
<keyword evidence="2" id="KW-1185">Reference proteome</keyword>
<proteinExistence type="predicted"/>
<evidence type="ECO:0000313" key="2">
    <source>
        <dbReference type="Proteomes" id="UP001408356"/>
    </source>
</evidence>
<sequence>MYSEPAAGGATISCSIVERPFDPPIFSKRLEAADWFHAHSYVTISQSSTISLIGYFETGHNVLEGMKGTYNIIGLSGGDSIFVLTSLLQDPETKYPDHSFSRILGNTGTAGFSILTTPSELMLRQRDPAAWLLQKHIAHLAFTDWRAPLVRFQSVGERDVDVNIIEAVISVRDSGKWVADIDIYRALVHRRLLEDSDILSVESWDQVLDCTDGSVAVRCHSNWVAKLAVLSVLAQHMTEERPIVICPRSCCWGDFVHYNECAQCRTLCFDP</sequence>
<accession>A0ABR2VD52</accession>